<proteinExistence type="predicted"/>
<keyword evidence="2" id="KW-1185">Reference proteome</keyword>
<name>A0ABQ5EK93_9ASTR</name>
<protein>
    <submittedName>
        <fullName evidence="1">Uncharacterized protein</fullName>
    </submittedName>
</protein>
<gene>
    <name evidence="1" type="ORF">Tco_0977497</name>
</gene>
<dbReference type="EMBL" id="BQNB010016398">
    <property type="protein sequence ID" value="GJT51340.1"/>
    <property type="molecule type" value="Genomic_DNA"/>
</dbReference>
<reference evidence="1" key="2">
    <citation type="submission" date="2022-01" db="EMBL/GenBank/DDBJ databases">
        <authorList>
            <person name="Yamashiro T."/>
            <person name="Shiraishi A."/>
            <person name="Satake H."/>
            <person name="Nakayama K."/>
        </authorList>
    </citation>
    <scope>NUCLEOTIDE SEQUENCE</scope>
</reference>
<evidence type="ECO:0000313" key="2">
    <source>
        <dbReference type="Proteomes" id="UP001151760"/>
    </source>
</evidence>
<evidence type="ECO:0000313" key="1">
    <source>
        <dbReference type="EMBL" id="GJT51340.1"/>
    </source>
</evidence>
<accession>A0ABQ5EK93</accession>
<reference evidence="1" key="1">
    <citation type="journal article" date="2022" name="Int. J. Mol. Sci.">
        <title>Draft Genome of Tanacetum Coccineum: Genomic Comparison of Closely Related Tanacetum-Family Plants.</title>
        <authorList>
            <person name="Yamashiro T."/>
            <person name="Shiraishi A."/>
            <person name="Nakayama K."/>
            <person name="Satake H."/>
        </authorList>
    </citation>
    <scope>NUCLEOTIDE SEQUENCE</scope>
</reference>
<organism evidence="1 2">
    <name type="scientific">Tanacetum coccineum</name>
    <dbReference type="NCBI Taxonomy" id="301880"/>
    <lineage>
        <taxon>Eukaryota</taxon>
        <taxon>Viridiplantae</taxon>
        <taxon>Streptophyta</taxon>
        <taxon>Embryophyta</taxon>
        <taxon>Tracheophyta</taxon>
        <taxon>Spermatophyta</taxon>
        <taxon>Magnoliopsida</taxon>
        <taxon>eudicotyledons</taxon>
        <taxon>Gunneridae</taxon>
        <taxon>Pentapetalae</taxon>
        <taxon>asterids</taxon>
        <taxon>campanulids</taxon>
        <taxon>Asterales</taxon>
        <taxon>Asteraceae</taxon>
        <taxon>Asteroideae</taxon>
        <taxon>Anthemideae</taxon>
        <taxon>Anthemidinae</taxon>
        <taxon>Tanacetum</taxon>
    </lineage>
</organism>
<sequence>MNPVVAKQVALDTALVAPDQVKIAKCNMRIDPTKTQKEPTYQVVLDTLALSPCYPAFLITADVPEIYMQQFWFTISKIKDSSSYQFTLDKKKCIIGVEELGYKGDLRYVTEVGTDHMHQPWRTFAAVINRCLSRKATGLDKIRLSRAQILWGMFYNKNVDFVDLL</sequence>
<dbReference type="Proteomes" id="UP001151760">
    <property type="component" value="Unassembled WGS sequence"/>
</dbReference>
<comment type="caution">
    <text evidence="1">The sequence shown here is derived from an EMBL/GenBank/DDBJ whole genome shotgun (WGS) entry which is preliminary data.</text>
</comment>